<protein>
    <submittedName>
        <fullName evidence="1">Rubrerythrin family protein</fullName>
    </submittedName>
</protein>
<organism evidence="1 2">
    <name type="scientific">Halobellus ruber</name>
    <dbReference type="NCBI Taxonomy" id="2761102"/>
    <lineage>
        <taxon>Archaea</taxon>
        <taxon>Methanobacteriati</taxon>
        <taxon>Methanobacteriota</taxon>
        <taxon>Stenosarchaea group</taxon>
        <taxon>Halobacteria</taxon>
        <taxon>Halobacteriales</taxon>
        <taxon>Haloferacaceae</taxon>
        <taxon>Halobellus</taxon>
    </lineage>
</organism>
<evidence type="ECO:0000313" key="1">
    <source>
        <dbReference type="EMBL" id="MBB6646075.1"/>
    </source>
</evidence>
<evidence type="ECO:0000313" key="2">
    <source>
        <dbReference type="Proteomes" id="UP000546257"/>
    </source>
</evidence>
<dbReference type="SUPFAM" id="SSF47240">
    <property type="entry name" value="Ferritin-like"/>
    <property type="match status" value="1"/>
</dbReference>
<dbReference type="Proteomes" id="UP000546257">
    <property type="component" value="Unassembled WGS sequence"/>
</dbReference>
<accession>A0A7J9SGI8</accession>
<keyword evidence="2" id="KW-1185">Reference proteome</keyword>
<dbReference type="Gene3D" id="1.20.1260.10">
    <property type="match status" value="1"/>
</dbReference>
<gene>
    <name evidence="1" type="ORF">H5V44_07205</name>
</gene>
<name>A0A7J9SGI8_9EURY</name>
<sequence>MNTSDLRNSVETAKETELDRLGSSKLLLALTDAELDRESVLRAAAESELAARETFSAWAADETHDAAADLFADVAEQEQRHYERVVDLLGEAVEPPGGGPMHGYLRGRETTVQRLAGGLLGRTLVSDRTHLQVISFFVNEADEPAAGVFRDLRTETREAQKRGLELLESACETDEDWETAEAVATYVIQLAYDDFADVLTGMGVDPKPIC</sequence>
<dbReference type="InterPro" id="IPR009078">
    <property type="entry name" value="Ferritin-like_SF"/>
</dbReference>
<dbReference type="EMBL" id="JACKXD010000002">
    <property type="protein sequence ID" value="MBB6646075.1"/>
    <property type="molecule type" value="Genomic_DNA"/>
</dbReference>
<proteinExistence type="predicted"/>
<dbReference type="AlphaFoldDB" id="A0A7J9SGI8"/>
<dbReference type="RefSeq" id="WP_185192430.1">
    <property type="nucleotide sequence ID" value="NZ_JACKXD010000002.1"/>
</dbReference>
<comment type="caution">
    <text evidence="1">The sequence shown here is derived from an EMBL/GenBank/DDBJ whole genome shotgun (WGS) entry which is preliminary data.</text>
</comment>
<reference evidence="1 2" key="1">
    <citation type="submission" date="2020-08" db="EMBL/GenBank/DDBJ databases">
        <authorList>
            <person name="Seo M.-J."/>
        </authorList>
    </citation>
    <scope>NUCLEOTIDE SEQUENCE [LARGE SCALE GENOMIC DNA]</scope>
    <source>
        <strain evidence="1 2">MBLA0160</strain>
    </source>
</reference>
<dbReference type="InterPro" id="IPR012347">
    <property type="entry name" value="Ferritin-like"/>
</dbReference>